<organism evidence="2 3">
    <name type="scientific">Panacagrimonas perspica</name>
    <dbReference type="NCBI Taxonomy" id="381431"/>
    <lineage>
        <taxon>Bacteria</taxon>
        <taxon>Pseudomonadati</taxon>
        <taxon>Pseudomonadota</taxon>
        <taxon>Gammaproteobacteria</taxon>
        <taxon>Nevskiales</taxon>
        <taxon>Nevskiaceae</taxon>
        <taxon>Panacagrimonas</taxon>
    </lineage>
</organism>
<comment type="caution">
    <text evidence="2">The sequence shown here is derived from an EMBL/GenBank/DDBJ whole genome shotgun (WGS) entry which is preliminary data.</text>
</comment>
<dbReference type="EMBL" id="SOBT01000008">
    <property type="protein sequence ID" value="TDU31085.1"/>
    <property type="molecule type" value="Genomic_DNA"/>
</dbReference>
<evidence type="ECO:0000313" key="2">
    <source>
        <dbReference type="EMBL" id="TDU31085.1"/>
    </source>
</evidence>
<sequence>MNGCPCGLGHSYAECCQPWHAGAPAPTAESLMRSRYTAFAMELESYLLTTWHRSTRPPAVEFEPGTRWLGLSVKAAQNDGPDLAHVEFVARYRVGGGSAVRLHERSRFVRESGAWFYVDGITPSPR</sequence>
<accession>A0A4R7PAK9</accession>
<evidence type="ECO:0000259" key="1">
    <source>
        <dbReference type="Pfam" id="PF17775"/>
    </source>
</evidence>
<gene>
    <name evidence="2" type="ORF">DFR24_0443</name>
</gene>
<feature type="domain" description="YchJ-like middle NTF2-like" evidence="1">
    <location>
        <begin position="27"/>
        <end position="120"/>
    </location>
</feature>
<reference evidence="2 3" key="1">
    <citation type="submission" date="2019-03" db="EMBL/GenBank/DDBJ databases">
        <title>Genomic Encyclopedia of Type Strains, Phase IV (KMG-IV): sequencing the most valuable type-strain genomes for metagenomic binning, comparative biology and taxonomic classification.</title>
        <authorList>
            <person name="Goeker M."/>
        </authorList>
    </citation>
    <scope>NUCLEOTIDE SEQUENCE [LARGE SCALE GENOMIC DNA]</scope>
    <source>
        <strain evidence="2 3">DSM 26377</strain>
    </source>
</reference>
<protein>
    <submittedName>
        <fullName evidence="2">SEC-C motif-containing protein</fullName>
    </submittedName>
</protein>
<keyword evidence="3" id="KW-1185">Reference proteome</keyword>
<proteinExistence type="predicted"/>
<dbReference type="InterPro" id="IPR032710">
    <property type="entry name" value="NTF2-like_dom_sf"/>
</dbReference>
<dbReference type="Proteomes" id="UP000295341">
    <property type="component" value="Unassembled WGS sequence"/>
</dbReference>
<dbReference type="SUPFAM" id="SSF54427">
    <property type="entry name" value="NTF2-like"/>
    <property type="match status" value="1"/>
</dbReference>
<dbReference type="PANTHER" id="PTHR33747:SF1">
    <property type="entry name" value="ADENYLATE CYCLASE-ASSOCIATED CAP C-TERMINAL DOMAIN-CONTAINING PROTEIN"/>
    <property type="match status" value="1"/>
</dbReference>
<dbReference type="Pfam" id="PF17775">
    <property type="entry name" value="YchJ_M-like"/>
    <property type="match status" value="1"/>
</dbReference>
<dbReference type="AlphaFoldDB" id="A0A4R7PAK9"/>
<name>A0A4R7PAK9_9GAMM</name>
<evidence type="ECO:0000313" key="3">
    <source>
        <dbReference type="Proteomes" id="UP000295341"/>
    </source>
</evidence>
<dbReference type="InterPro" id="IPR048469">
    <property type="entry name" value="YchJ-like_M"/>
</dbReference>
<dbReference type="Gene3D" id="3.10.450.50">
    <property type="match status" value="1"/>
</dbReference>
<dbReference type="RefSeq" id="WP_246051485.1">
    <property type="nucleotide sequence ID" value="NZ_MWIN01000022.1"/>
</dbReference>
<dbReference type="PANTHER" id="PTHR33747">
    <property type="entry name" value="UPF0225 PROTEIN SCO1677"/>
    <property type="match status" value="1"/>
</dbReference>